<name>A0A0F9TI63_9ZZZZ</name>
<accession>A0A0F9TI63</accession>
<protein>
    <recommendedName>
        <fullName evidence="2">Toxin-antitoxin system YwqK family antitoxin</fullName>
    </recommendedName>
</protein>
<sequence length="185" mass="21763">MRIKAIIFCLFFCLFSCNQEEVIVDKANDQIELVNGVLFYQNTPFNGLLVSKYDASTFKTKLEYVDGRKDGYEKQWYPNGQLSQTRRYTEGLKTGNHIGWWEDGSRKFNYQFNDKGEYEGRRREWYRNGNLILDFNYSKGKEIGSQRMWTDSGKIRANYIVKNGERFGLIGLKKCYSVNIDSNEL</sequence>
<dbReference type="SUPFAM" id="SSF82185">
    <property type="entry name" value="Histone H3 K4-specific methyltransferase SET7/9 N-terminal domain"/>
    <property type="match status" value="1"/>
</dbReference>
<organism evidence="1">
    <name type="scientific">marine sediment metagenome</name>
    <dbReference type="NCBI Taxonomy" id="412755"/>
    <lineage>
        <taxon>unclassified sequences</taxon>
        <taxon>metagenomes</taxon>
        <taxon>ecological metagenomes</taxon>
    </lineage>
</organism>
<evidence type="ECO:0000313" key="1">
    <source>
        <dbReference type="EMBL" id="KKN78919.1"/>
    </source>
</evidence>
<evidence type="ECO:0008006" key="2">
    <source>
        <dbReference type="Google" id="ProtNLM"/>
    </source>
</evidence>
<comment type="caution">
    <text evidence="1">The sequence shown here is derived from an EMBL/GenBank/DDBJ whole genome shotgun (WGS) entry which is preliminary data.</text>
</comment>
<dbReference type="AlphaFoldDB" id="A0A0F9TI63"/>
<reference evidence="1" key="1">
    <citation type="journal article" date="2015" name="Nature">
        <title>Complex archaea that bridge the gap between prokaryotes and eukaryotes.</title>
        <authorList>
            <person name="Spang A."/>
            <person name="Saw J.H."/>
            <person name="Jorgensen S.L."/>
            <person name="Zaremba-Niedzwiedzka K."/>
            <person name="Martijn J."/>
            <person name="Lind A.E."/>
            <person name="van Eijk R."/>
            <person name="Schleper C."/>
            <person name="Guy L."/>
            <person name="Ettema T.J."/>
        </authorList>
    </citation>
    <scope>NUCLEOTIDE SEQUENCE</scope>
</reference>
<dbReference type="EMBL" id="LAZR01000255">
    <property type="protein sequence ID" value="KKN78919.1"/>
    <property type="molecule type" value="Genomic_DNA"/>
</dbReference>
<proteinExistence type="predicted"/>
<dbReference type="Gene3D" id="2.20.110.10">
    <property type="entry name" value="Histone H3 K4-specific methyltransferase SET7/9 N-terminal domain"/>
    <property type="match status" value="2"/>
</dbReference>
<gene>
    <name evidence="1" type="ORF">LCGC14_0345400</name>
</gene>